<evidence type="ECO:0000259" key="2">
    <source>
        <dbReference type="Pfam" id="PF06527"/>
    </source>
</evidence>
<dbReference type="RefSeq" id="WP_061663584.1">
    <property type="nucleotide sequence ID" value="NZ_LOMO01000135.1"/>
</dbReference>
<gene>
    <name evidence="4" type="ORF">AT268_34315</name>
</gene>
<reference evidence="4 5" key="1">
    <citation type="submission" date="2015-12" db="EMBL/GenBank/DDBJ databases">
        <title>Bacillus cereus Group isolate.</title>
        <authorList>
            <person name="Kovac J."/>
        </authorList>
    </citation>
    <scope>NUCLEOTIDE SEQUENCE [LARGE SCALE GENOMIC DNA]</scope>
    <source>
        <strain evidence="4 5">FSL K6-0073</strain>
    </source>
</reference>
<dbReference type="Proteomes" id="UP000075476">
    <property type="component" value="Unassembled WGS sequence"/>
</dbReference>
<keyword evidence="1" id="KW-0175">Coiled coil</keyword>
<dbReference type="EMBL" id="LOMO01000135">
    <property type="protein sequence ID" value="KXY36157.1"/>
    <property type="molecule type" value="Genomic_DNA"/>
</dbReference>
<comment type="caution">
    <text evidence="4">The sequence shown here is derived from an EMBL/GenBank/DDBJ whole genome shotgun (WGS) entry which is preliminary data.</text>
</comment>
<sequence>MLAYFPYLYENELIYSVFARYYNHTGNPSKKLNIRRKELIPGKSWTISPHLPTSLNSLAKQLHIFLYPTVDDWIKRNTMYYYYTNFFSKVIKKKVWDIMLNGGNVNIKSLMGSRVYPTLENQYFRYCPSCIVNDYERYGETYWRLNHQIPGVFICEKHETYLLNSSVVCKYTNSQYLEAASIENCPITKECVNFSDKTKNHLKQIAQESFFLANEEYEFEDLYQIYRSLLMQKGYIDNNGLINRYILYRDFLEFYGEELLVLMNSTIEDSDRCWLIKMIRTYYNSFHPIRHLLLIIFLGKSVKQLPKHNKKLITPFGEGPYICLNKAAEHYGESVIRNMKIKKFKGQIKGIFECECGFSYSKLVPDHIGDEKDYWKIERYGNVWINKVYEYKYVKKLSVPEISRRLDVSVGKIYYCLKLDVHYEEKQEELKQLNRKKYLKLKEKHPDFLISHFKKVNQNLINWLYKHDRDWLMKNKPNIKRKHNNVYREVNWLEKDQEYLNRVKKIADDLYGLEPPVRVTKNRVAKELGLKGFSGYEEKTPITLGYLNDRAEDIEAFRLRRIKFVIKKLLEGGEVLSKTKIKERANVPKLYFVNKDLQEELNGLKEKYSL</sequence>
<feature type="domain" description="TniQ" evidence="2">
    <location>
        <begin position="4"/>
        <end position="162"/>
    </location>
</feature>
<evidence type="ECO:0008006" key="6">
    <source>
        <dbReference type="Google" id="ProtNLM"/>
    </source>
</evidence>
<accession>A0A9X0MES6</accession>
<dbReference type="InterPro" id="IPR009492">
    <property type="entry name" value="TniQ"/>
</dbReference>
<feature type="domain" description="Transposon Tn7 transposition protein TnsD C-terminal" evidence="3">
    <location>
        <begin position="206"/>
        <end position="543"/>
    </location>
</feature>
<protein>
    <recommendedName>
        <fullName evidence="6">Transposon Tn7 transposition protein TnsD C-termianl domain-containing protein</fullName>
    </recommendedName>
</protein>
<proteinExistence type="predicted"/>
<feature type="coiled-coil region" evidence="1">
    <location>
        <begin position="416"/>
        <end position="443"/>
    </location>
</feature>
<evidence type="ECO:0000313" key="4">
    <source>
        <dbReference type="EMBL" id="KXY36157.1"/>
    </source>
</evidence>
<dbReference type="Pfam" id="PF06527">
    <property type="entry name" value="TniQ"/>
    <property type="match status" value="1"/>
</dbReference>
<evidence type="ECO:0000259" key="3">
    <source>
        <dbReference type="Pfam" id="PF15978"/>
    </source>
</evidence>
<evidence type="ECO:0000313" key="5">
    <source>
        <dbReference type="Proteomes" id="UP000075476"/>
    </source>
</evidence>
<evidence type="ECO:0000256" key="1">
    <source>
        <dbReference type="SAM" id="Coils"/>
    </source>
</evidence>
<organism evidence="4 5">
    <name type="scientific">Bacillus cereus</name>
    <dbReference type="NCBI Taxonomy" id="1396"/>
    <lineage>
        <taxon>Bacteria</taxon>
        <taxon>Bacillati</taxon>
        <taxon>Bacillota</taxon>
        <taxon>Bacilli</taxon>
        <taxon>Bacillales</taxon>
        <taxon>Bacillaceae</taxon>
        <taxon>Bacillus</taxon>
        <taxon>Bacillus cereus group</taxon>
    </lineage>
</organism>
<dbReference type="InterPro" id="IPR032750">
    <property type="entry name" value="TnsD_C"/>
</dbReference>
<dbReference type="Pfam" id="PF15978">
    <property type="entry name" value="TnsD"/>
    <property type="match status" value="1"/>
</dbReference>
<name>A0A9X0MES6_BACCE</name>
<dbReference type="AlphaFoldDB" id="A0A9X0MES6"/>